<dbReference type="PANTHER" id="PTHR35526">
    <property type="entry name" value="ANTI-SIGMA-F FACTOR RSBW-RELATED"/>
    <property type="match status" value="1"/>
</dbReference>
<dbReference type="InterPro" id="IPR050267">
    <property type="entry name" value="Anti-sigma-factor_SerPK"/>
</dbReference>
<gene>
    <name evidence="3" type="ORF">HDA36_005117</name>
</gene>
<evidence type="ECO:0000313" key="3">
    <source>
        <dbReference type="EMBL" id="MBB5435033.1"/>
    </source>
</evidence>
<dbReference type="Gene3D" id="3.30.565.10">
    <property type="entry name" value="Histidine kinase-like ATPase, C-terminal domain"/>
    <property type="match status" value="1"/>
</dbReference>
<sequence length="146" mass="15118">MGAPSPGRVATVSAFWTLPGEAGYCPCARAMTRAALSDVPRVAEDAELVVAELFSNGCRHTRSGEAGGSIDLSVNLLADGLTLVSVADEGPPWSAPGLRPLLPALPPSSPLRTGLRGLRLVASVSDEWGCDGNERGGHTVWAAFRP</sequence>
<dbReference type="Pfam" id="PF13581">
    <property type="entry name" value="HATPase_c_2"/>
    <property type="match status" value="1"/>
</dbReference>
<feature type="domain" description="Histidine kinase/HSP90-like ATPase" evidence="2">
    <location>
        <begin position="41"/>
        <end position="142"/>
    </location>
</feature>
<evidence type="ECO:0000259" key="2">
    <source>
        <dbReference type="Pfam" id="PF13581"/>
    </source>
</evidence>
<keyword evidence="1" id="KW-0418">Kinase</keyword>
<accession>A0A7W8QSE2</accession>
<proteinExistence type="predicted"/>
<keyword evidence="4" id="KW-1185">Reference proteome</keyword>
<dbReference type="RefSeq" id="WP_184396354.1">
    <property type="nucleotide sequence ID" value="NZ_BAAAJD010000008.1"/>
</dbReference>
<name>A0A7W8QSE2_9ACTN</name>
<keyword evidence="1" id="KW-0723">Serine/threonine-protein kinase</keyword>
<evidence type="ECO:0000256" key="1">
    <source>
        <dbReference type="ARBA" id="ARBA00022527"/>
    </source>
</evidence>
<dbReference type="AlphaFoldDB" id="A0A7W8QSE2"/>
<dbReference type="InterPro" id="IPR003594">
    <property type="entry name" value="HATPase_dom"/>
</dbReference>
<dbReference type="EMBL" id="JACHDB010000001">
    <property type="protein sequence ID" value="MBB5435033.1"/>
    <property type="molecule type" value="Genomic_DNA"/>
</dbReference>
<dbReference type="InterPro" id="IPR036890">
    <property type="entry name" value="HATPase_C_sf"/>
</dbReference>
<organism evidence="3 4">
    <name type="scientific">Nocardiopsis composta</name>
    <dbReference type="NCBI Taxonomy" id="157465"/>
    <lineage>
        <taxon>Bacteria</taxon>
        <taxon>Bacillati</taxon>
        <taxon>Actinomycetota</taxon>
        <taxon>Actinomycetes</taxon>
        <taxon>Streptosporangiales</taxon>
        <taxon>Nocardiopsidaceae</taxon>
        <taxon>Nocardiopsis</taxon>
    </lineage>
</organism>
<dbReference type="CDD" id="cd16936">
    <property type="entry name" value="HATPase_RsbW-like"/>
    <property type="match status" value="1"/>
</dbReference>
<protein>
    <submittedName>
        <fullName evidence="3">Anti-sigma regulatory factor (Ser/Thr protein kinase)</fullName>
    </submittedName>
</protein>
<evidence type="ECO:0000313" key="4">
    <source>
        <dbReference type="Proteomes" id="UP000572635"/>
    </source>
</evidence>
<reference evidence="3 4" key="1">
    <citation type="submission" date="2020-08" db="EMBL/GenBank/DDBJ databases">
        <title>Sequencing the genomes of 1000 actinobacteria strains.</title>
        <authorList>
            <person name="Klenk H.-P."/>
        </authorList>
    </citation>
    <scope>NUCLEOTIDE SEQUENCE [LARGE SCALE GENOMIC DNA]</scope>
    <source>
        <strain evidence="3 4">DSM 44551</strain>
    </source>
</reference>
<dbReference type="Proteomes" id="UP000572635">
    <property type="component" value="Unassembled WGS sequence"/>
</dbReference>
<comment type="caution">
    <text evidence="3">The sequence shown here is derived from an EMBL/GenBank/DDBJ whole genome shotgun (WGS) entry which is preliminary data.</text>
</comment>
<dbReference type="SUPFAM" id="SSF55874">
    <property type="entry name" value="ATPase domain of HSP90 chaperone/DNA topoisomerase II/histidine kinase"/>
    <property type="match status" value="1"/>
</dbReference>
<dbReference type="GO" id="GO:0004674">
    <property type="term" value="F:protein serine/threonine kinase activity"/>
    <property type="evidence" value="ECO:0007669"/>
    <property type="project" value="UniProtKB-KW"/>
</dbReference>
<dbReference type="PANTHER" id="PTHR35526:SF3">
    <property type="entry name" value="ANTI-SIGMA-F FACTOR RSBW"/>
    <property type="match status" value="1"/>
</dbReference>
<keyword evidence="1" id="KW-0808">Transferase</keyword>